<dbReference type="Pfam" id="PF00331">
    <property type="entry name" value="Glyco_hydro_10"/>
    <property type="match status" value="1"/>
</dbReference>
<proteinExistence type="inferred from homology"/>
<name>A0A367RAL0_9NOSO</name>
<dbReference type="EC" id="3.2.1.8" evidence="9"/>
<evidence type="ECO:0000256" key="1">
    <source>
        <dbReference type="ARBA" id="ARBA00000681"/>
    </source>
</evidence>
<feature type="signal peptide" evidence="10">
    <location>
        <begin position="1"/>
        <end position="24"/>
    </location>
</feature>
<keyword evidence="3" id="KW-0858">Xylan degradation</keyword>
<organism evidence="12 13">
    <name type="scientific">Nostoc minutum NIES-26</name>
    <dbReference type="NCBI Taxonomy" id="1844469"/>
    <lineage>
        <taxon>Bacteria</taxon>
        <taxon>Bacillati</taxon>
        <taxon>Cyanobacteriota</taxon>
        <taxon>Cyanophyceae</taxon>
        <taxon>Nostocales</taxon>
        <taxon>Nostocaceae</taxon>
        <taxon>Nostoc</taxon>
    </lineage>
</organism>
<evidence type="ECO:0000256" key="10">
    <source>
        <dbReference type="SAM" id="SignalP"/>
    </source>
</evidence>
<keyword evidence="4 10" id="KW-0732">Signal</keyword>
<evidence type="ECO:0000313" key="13">
    <source>
        <dbReference type="Proteomes" id="UP000252107"/>
    </source>
</evidence>
<evidence type="ECO:0000256" key="4">
    <source>
        <dbReference type="ARBA" id="ARBA00022729"/>
    </source>
</evidence>
<evidence type="ECO:0000256" key="5">
    <source>
        <dbReference type="ARBA" id="ARBA00022801"/>
    </source>
</evidence>
<comment type="similarity">
    <text evidence="2 9">Belongs to the glycosyl hydrolase 10 (cellulase F) family.</text>
</comment>
<evidence type="ECO:0000256" key="8">
    <source>
        <dbReference type="ARBA" id="ARBA00023326"/>
    </source>
</evidence>
<dbReference type="PANTHER" id="PTHR31490">
    <property type="entry name" value="GLYCOSYL HYDROLASE"/>
    <property type="match status" value="1"/>
</dbReference>
<keyword evidence="7 9" id="KW-0326">Glycosidase</keyword>
<accession>A0A367RAL0</accession>
<keyword evidence="13" id="KW-1185">Reference proteome</keyword>
<keyword evidence="8 9" id="KW-0624">Polysaccharide degradation</keyword>
<keyword evidence="6 9" id="KW-0119">Carbohydrate metabolism</keyword>
<dbReference type="GO" id="GO:0031176">
    <property type="term" value="F:endo-1,4-beta-xylanase activity"/>
    <property type="evidence" value="ECO:0007669"/>
    <property type="project" value="UniProtKB-EC"/>
</dbReference>
<gene>
    <name evidence="12" type="ORF">A6770_18360</name>
</gene>
<evidence type="ECO:0000256" key="9">
    <source>
        <dbReference type="RuleBase" id="RU361174"/>
    </source>
</evidence>
<evidence type="ECO:0000256" key="3">
    <source>
        <dbReference type="ARBA" id="ARBA00022651"/>
    </source>
</evidence>
<evidence type="ECO:0000313" key="12">
    <source>
        <dbReference type="EMBL" id="RCJ32890.1"/>
    </source>
</evidence>
<feature type="domain" description="GH10" evidence="11">
    <location>
        <begin position="50"/>
        <end position="385"/>
    </location>
</feature>
<dbReference type="InterPro" id="IPR044846">
    <property type="entry name" value="GH10"/>
</dbReference>
<dbReference type="PRINTS" id="PR00134">
    <property type="entry name" value="GLHYDRLASE10"/>
</dbReference>
<dbReference type="InterPro" id="IPR017853">
    <property type="entry name" value="GH"/>
</dbReference>
<evidence type="ECO:0000256" key="6">
    <source>
        <dbReference type="ARBA" id="ARBA00023277"/>
    </source>
</evidence>
<dbReference type="Proteomes" id="UP000252107">
    <property type="component" value="Unassembled WGS sequence"/>
</dbReference>
<comment type="catalytic activity">
    <reaction evidence="1 9">
        <text>Endohydrolysis of (1-&gt;4)-beta-D-xylosidic linkages in xylans.</text>
        <dbReference type="EC" id="3.2.1.8"/>
    </reaction>
</comment>
<evidence type="ECO:0000256" key="2">
    <source>
        <dbReference type="ARBA" id="ARBA00007495"/>
    </source>
</evidence>
<reference evidence="12" key="1">
    <citation type="submission" date="2016-04" db="EMBL/GenBank/DDBJ databases">
        <authorList>
            <person name="Tabuchi Yagui T.R."/>
        </authorList>
    </citation>
    <scope>NUCLEOTIDE SEQUENCE [LARGE SCALE GENOMIC DNA]</scope>
    <source>
        <strain evidence="12">NIES-26</strain>
    </source>
</reference>
<dbReference type="PROSITE" id="PS51760">
    <property type="entry name" value="GH10_2"/>
    <property type="match status" value="1"/>
</dbReference>
<dbReference type="SMART" id="SM00633">
    <property type="entry name" value="Glyco_10"/>
    <property type="match status" value="1"/>
</dbReference>
<evidence type="ECO:0000256" key="7">
    <source>
        <dbReference type="ARBA" id="ARBA00023295"/>
    </source>
</evidence>
<comment type="caution">
    <text evidence="12">The sequence shown here is derived from an EMBL/GenBank/DDBJ whole genome shotgun (WGS) entry which is preliminary data.</text>
</comment>
<dbReference type="EMBL" id="LXQD01000196">
    <property type="protein sequence ID" value="RCJ32890.1"/>
    <property type="molecule type" value="Genomic_DNA"/>
</dbReference>
<keyword evidence="5 9" id="KW-0378">Hydrolase</keyword>
<dbReference type="PANTHER" id="PTHR31490:SF88">
    <property type="entry name" value="BETA-XYLANASE"/>
    <property type="match status" value="1"/>
</dbReference>
<feature type="chain" id="PRO_5017059311" description="Beta-xylanase" evidence="10">
    <location>
        <begin position="25"/>
        <end position="393"/>
    </location>
</feature>
<dbReference type="InterPro" id="IPR001000">
    <property type="entry name" value="GH10_dom"/>
</dbReference>
<dbReference type="AlphaFoldDB" id="A0A367RAL0"/>
<dbReference type="GO" id="GO:0045493">
    <property type="term" value="P:xylan catabolic process"/>
    <property type="evidence" value="ECO:0007669"/>
    <property type="project" value="UniProtKB-KW"/>
</dbReference>
<evidence type="ECO:0000259" key="11">
    <source>
        <dbReference type="PROSITE" id="PS51760"/>
    </source>
</evidence>
<protein>
    <recommendedName>
        <fullName evidence="9">Beta-xylanase</fullName>
        <ecNumber evidence="9">3.2.1.8</ecNumber>
    </recommendedName>
</protein>
<dbReference type="SUPFAM" id="SSF51445">
    <property type="entry name" value="(Trans)glycosidases"/>
    <property type="match status" value="1"/>
</dbReference>
<dbReference type="Gene3D" id="3.20.20.80">
    <property type="entry name" value="Glycosidases"/>
    <property type="match status" value="1"/>
</dbReference>
<sequence>MNQRCRLIGRRSFLLGLGSLATLSAVVMSKAADRNQQIQALDRHNRNFLITEGFSLKERAANKGLIYGAAARQIDLSSNASYAAAIVQNCNMLVPEWEFKWIAGNARLRPSPEQFDFTAADWMANFAATHGQLLRGHTLVWHDSLPEWFKTSVNSRNAAQLLEKHIQTVVKRYAGKIHSWDVVNEAIKIEDGRSDGWRITPWLELLGPNYLDLAFHLTAATDPEALLVYNDFGLDYDTPEQEAKRTAVLKLLERLRTNGTPIHALGIQAHLSPAENKFNPSKLRKFLQDVASMGLKIMITEMDVADKKLPKDIQIRDRIIAGVYEDYLSTALDERAVIAVITWGLSDRYTYVSESQPRSDRAPVRPLPLDAQMQRKLAWNAIARAFDNAPNRK</sequence>